<name>A0ABW3ZNI9_9RHOB</name>
<protein>
    <submittedName>
        <fullName evidence="1">Pyridoxamine 5'-phosphate oxidase family protein</fullName>
    </submittedName>
</protein>
<dbReference type="RefSeq" id="WP_386806093.1">
    <property type="nucleotide sequence ID" value="NZ_JBHTMU010000053.1"/>
</dbReference>
<evidence type="ECO:0000313" key="1">
    <source>
        <dbReference type="EMBL" id="MFD1344513.1"/>
    </source>
</evidence>
<dbReference type="InterPro" id="IPR012349">
    <property type="entry name" value="Split_barrel_FMN-bd"/>
</dbReference>
<keyword evidence="2" id="KW-1185">Reference proteome</keyword>
<dbReference type="Proteomes" id="UP001597135">
    <property type="component" value="Unassembled WGS sequence"/>
</dbReference>
<dbReference type="EMBL" id="JBHTMU010000053">
    <property type="protein sequence ID" value="MFD1344513.1"/>
    <property type="molecule type" value="Genomic_DNA"/>
</dbReference>
<proteinExistence type="predicted"/>
<dbReference type="Gene3D" id="2.30.110.10">
    <property type="entry name" value="Electron Transport, Fmn-binding Protein, Chain A"/>
    <property type="match status" value="1"/>
</dbReference>
<gene>
    <name evidence="1" type="ORF">ACFQ4E_18930</name>
</gene>
<organism evidence="1 2">
    <name type="scientific">Litorisediminicola beolgyonensis</name>
    <dbReference type="NCBI Taxonomy" id="1173614"/>
    <lineage>
        <taxon>Bacteria</taxon>
        <taxon>Pseudomonadati</taxon>
        <taxon>Pseudomonadota</taxon>
        <taxon>Alphaproteobacteria</taxon>
        <taxon>Rhodobacterales</taxon>
        <taxon>Paracoccaceae</taxon>
        <taxon>Litorisediminicola</taxon>
    </lineage>
</organism>
<evidence type="ECO:0000313" key="2">
    <source>
        <dbReference type="Proteomes" id="UP001597135"/>
    </source>
</evidence>
<comment type="caution">
    <text evidence="1">The sequence shown here is derived from an EMBL/GenBank/DDBJ whole genome shotgun (WGS) entry which is preliminary data.</text>
</comment>
<accession>A0ABW3ZNI9</accession>
<sequence>MTDPVRPADPEALAIARRLIAEARFAALAVTDPATGLPAISRIGVVPGPGGLPMALVSDLSQHTAALTSAPECALLIGEPGPSGDPLTHPRLSLNARAQFHRHGEPGHAELAAHYVARQPKAKLYIGFGDFSILTFQPRDAFLNGGFGKAFTLTAADLTG</sequence>
<reference evidence="2" key="1">
    <citation type="journal article" date="2019" name="Int. J. Syst. Evol. Microbiol.">
        <title>The Global Catalogue of Microorganisms (GCM) 10K type strain sequencing project: providing services to taxonomists for standard genome sequencing and annotation.</title>
        <authorList>
            <consortium name="The Broad Institute Genomics Platform"/>
            <consortium name="The Broad Institute Genome Sequencing Center for Infectious Disease"/>
            <person name="Wu L."/>
            <person name="Ma J."/>
        </authorList>
    </citation>
    <scope>NUCLEOTIDE SEQUENCE [LARGE SCALE GENOMIC DNA]</scope>
    <source>
        <strain evidence="2">CCUG 62953</strain>
    </source>
</reference>
<dbReference type="SUPFAM" id="SSF50475">
    <property type="entry name" value="FMN-binding split barrel"/>
    <property type="match status" value="1"/>
</dbReference>